<gene>
    <name evidence="1" type="ORF">DDE19_14105</name>
</gene>
<proteinExistence type="predicted"/>
<reference evidence="1 2" key="1">
    <citation type="submission" date="2018-04" db="EMBL/GenBank/DDBJ databases">
        <title>Micromonosporas from Atacama Desert.</title>
        <authorList>
            <person name="Carro L."/>
            <person name="Klenk H.-P."/>
            <person name="Goodfellow M."/>
        </authorList>
    </citation>
    <scope>NUCLEOTIDE SEQUENCE [LARGE SCALE GENOMIC DNA]</scope>
    <source>
        <strain evidence="1 2">LB19</strain>
    </source>
</reference>
<name>A0A3N9XUM7_9ACTN</name>
<accession>A0A3N9XUM7</accession>
<protein>
    <submittedName>
        <fullName evidence="1">Uncharacterized protein</fullName>
    </submittedName>
</protein>
<evidence type="ECO:0000313" key="2">
    <source>
        <dbReference type="Proteomes" id="UP000278981"/>
    </source>
</evidence>
<dbReference type="RefSeq" id="WP_124819795.1">
    <property type="nucleotide sequence ID" value="NZ_QDGB01000247.1"/>
</dbReference>
<dbReference type="AlphaFoldDB" id="A0A3N9XUM7"/>
<sequence length="249" mass="27341">MGNRAVVTITDQHGNSRCFWAGWGSPEYQIPHVADFVAWADRHQRPLTVDSWLAHADTFPGTLPRLEVTGTTAADDTYIGDLDYRYHLVLHDDSRAVRLRVYQLRGPLGQPQPRLVAELTHATLYGEAARLCELMADRAHQWADRHGGVAPPGNDPDGWRRRAAQFLEIHQSTPVVAIAANLDARVVAARFDAPHPAIHIAGVWIIAAVDAGGVLQVSAHLQDAAGWLRRPDGTVPMRVTVDGEPVFDA</sequence>
<organism evidence="1 2">
    <name type="scientific">Micromonospora ureilytica</name>
    <dbReference type="NCBI Taxonomy" id="709868"/>
    <lineage>
        <taxon>Bacteria</taxon>
        <taxon>Bacillati</taxon>
        <taxon>Actinomycetota</taxon>
        <taxon>Actinomycetes</taxon>
        <taxon>Micromonosporales</taxon>
        <taxon>Micromonosporaceae</taxon>
        <taxon>Micromonospora</taxon>
    </lineage>
</organism>
<evidence type="ECO:0000313" key="1">
    <source>
        <dbReference type="EMBL" id="RQX16706.1"/>
    </source>
</evidence>
<dbReference type="EMBL" id="QDGB01000247">
    <property type="protein sequence ID" value="RQX16706.1"/>
    <property type="molecule type" value="Genomic_DNA"/>
</dbReference>
<dbReference type="Proteomes" id="UP000278981">
    <property type="component" value="Unassembled WGS sequence"/>
</dbReference>
<comment type="caution">
    <text evidence="1">The sequence shown here is derived from an EMBL/GenBank/DDBJ whole genome shotgun (WGS) entry which is preliminary data.</text>
</comment>
<dbReference type="OrthoDB" id="4120062at2"/>